<keyword evidence="2" id="KW-1185">Reference proteome</keyword>
<gene>
    <name evidence="1" type="ORF">H4S07_006167</name>
</gene>
<evidence type="ECO:0000313" key="1">
    <source>
        <dbReference type="EMBL" id="KAJ2796637.1"/>
    </source>
</evidence>
<feature type="non-terminal residue" evidence="1">
    <location>
        <position position="115"/>
    </location>
</feature>
<dbReference type="Proteomes" id="UP001140096">
    <property type="component" value="Unassembled WGS sequence"/>
</dbReference>
<proteinExistence type="predicted"/>
<sequence length="115" mass="12218">MVSANSPVNVADRRATGMLGRRAQQIVQQPLDGPEVRSALEALASCYNVPSDSTGADSDLNGLARHRDVRGDMQARGSQMDAEFVLALGAVEEAFAGLERSVDELDGQCSALRTQ</sequence>
<organism evidence="1 2">
    <name type="scientific">Coemansia furcata</name>
    <dbReference type="NCBI Taxonomy" id="417177"/>
    <lineage>
        <taxon>Eukaryota</taxon>
        <taxon>Fungi</taxon>
        <taxon>Fungi incertae sedis</taxon>
        <taxon>Zoopagomycota</taxon>
        <taxon>Kickxellomycotina</taxon>
        <taxon>Kickxellomycetes</taxon>
        <taxon>Kickxellales</taxon>
        <taxon>Kickxellaceae</taxon>
        <taxon>Coemansia</taxon>
    </lineage>
</organism>
<dbReference type="EMBL" id="JANBUP010003475">
    <property type="protein sequence ID" value="KAJ2796637.1"/>
    <property type="molecule type" value="Genomic_DNA"/>
</dbReference>
<protein>
    <submittedName>
        <fullName evidence="1">Uncharacterized protein</fullName>
    </submittedName>
</protein>
<accession>A0ACC1KWZ6</accession>
<reference evidence="1" key="1">
    <citation type="submission" date="2022-07" db="EMBL/GenBank/DDBJ databases">
        <title>Phylogenomic reconstructions and comparative analyses of Kickxellomycotina fungi.</title>
        <authorList>
            <person name="Reynolds N.K."/>
            <person name="Stajich J.E."/>
            <person name="Barry K."/>
            <person name="Grigoriev I.V."/>
            <person name="Crous P."/>
            <person name="Smith M.E."/>
        </authorList>
    </citation>
    <scope>NUCLEOTIDE SEQUENCE</scope>
    <source>
        <strain evidence="1">CBS 102833</strain>
    </source>
</reference>
<evidence type="ECO:0000313" key="2">
    <source>
        <dbReference type="Proteomes" id="UP001140096"/>
    </source>
</evidence>
<name>A0ACC1KWZ6_9FUNG</name>
<comment type="caution">
    <text evidence="1">The sequence shown here is derived from an EMBL/GenBank/DDBJ whole genome shotgun (WGS) entry which is preliminary data.</text>
</comment>